<comment type="caution">
    <text evidence="3">The sequence shown here is derived from an EMBL/GenBank/DDBJ whole genome shotgun (WGS) entry which is preliminary data.</text>
</comment>
<protein>
    <recommendedName>
        <fullName evidence="5">Netrin receptor UNC5</fullName>
    </recommendedName>
</protein>
<dbReference type="CDD" id="cd01670">
    <property type="entry name" value="Death"/>
    <property type="match status" value="1"/>
</dbReference>
<feature type="domain" description="ZU5" evidence="2">
    <location>
        <begin position="1"/>
        <end position="138"/>
    </location>
</feature>
<dbReference type="AlphaFoldDB" id="A0A2G8L1C4"/>
<dbReference type="Proteomes" id="UP000230750">
    <property type="component" value="Unassembled WGS sequence"/>
</dbReference>
<dbReference type="Gene3D" id="2.60.220.30">
    <property type="match status" value="1"/>
</dbReference>
<dbReference type="PANTHER" id="PTHR12582">
    <property type="entry name" value="NETRIN RECEPTOR UNC5"/>
    <property type="match status" value="1"/>
</dbReference>
<dbReference type="Pfam" id="PF00531">
    <property type="entry name" value="Death"/>
    <property type="match status" value="1"/>
</dbReference>
<sequence>MENEEAITTEGGFIEIEGTGVSLIIPPGAFEEEQLIKMRIVLDDYQDELSRSFGSNSSVVVELLPSNLKLQKQAKLTLPHCLVLEKGCEWKAEIYTSHHEEGNQPFWEEDPFASSELHEKDCVIWLQHFSWEIQFGIKKAVDLKNEDILRKQHVVFNNKEELPLTILFKDLPSIWTCSPEEENPKKISFGIVAEWKGCYSTFVLKVQENSEIKGYSCYFKAGQGTNLVDLKFPLEIWRPPISKFASGVKTADIKQPPAAEETMETSSSAEATKIPSNLCSTHLSISRGELTSGPPLDFPATSTCYKCIALLKYVAQHIVETWKDVGRNLKLAESCIQRIKIDHQLCSEQSFQMLMKWIDEYGSGANFMVLGKALEEDKNLLLKQQLEQRIKDEHI</sequence>
<gene>
    <name evidence="3" type="ORF">BSL78_09037</name>
</gene>
<dbReference type="PROSITE" id="PS50017">
    <property type="entry name" value="DEATH_DOMAIN"/>
    <property type="match status" value="1"/>
</dbReference>
<dbReference type="SMART" id="SM00218">
    <property type="entry name" value="ZU5"/>
    <property type="match status" value="1"/>
</dbReference>
<keyword evidence="4" id="KW-1185">Reference proteome</keyword>
<accession>A0A2G8L1C4</accession>
<dbReference type="InterPro" id="IPR000906">
    <property type="entry name" value="ZU5_dom"/>
</dbReference>
<evidence type="ECO:0000259" key="2">
    <source>
        <dbReference type="PROSITE" id="PS51145"/>
    </source>
</evidence>
<organism evidence="3 4">
    <name type="scientific">Stichopus japonicus</name>
    <name type="common">Sea cucumber</name>
    <dbReference type="NCBI Taxonomy" id="307972"/>
    <lineage>
        <taxon>Eukaryota</taxon>
        <taxon>Metazoa</taxon>
        <taxon>Echinodermata</taxon>
        <taxon>Eleutherozoa</taxon>
        <taxon>Echinozoa</taxon>
        <taxon>Holothuroidea</taxon>
        <taxon>Aspidochirotacea</taxon>
        <taxon>Aspidochirotida</taxon>
        <taxon>Stichopodidae</taxon>
        <taxon>Apostichopus</taxon>
    </lineage>
</organism>
<dbReference type="EMBL" id="MRZV01000265">
    <property type="protein sequence ID" value="PIK54056.1"/>
    <property type="molecule type" value="Genomic_DNA"/>
</dbReference>
<dbReference type="PROSITE" id="PS51145">
    <property type="entry name" value="ZU5"/>
    <property type="match status" value="1"/>
</dbReference>
<dbReference type="Pfam" id="PF00791">
    <property type="entry name" value="ZU5"/>
    <property type="match status" value="1"/>
</dbReference>
<evidence type="ECO:0000313" key="3">
    <source>
        <dbReference type="EMBL" id="PIK54056.1"/>
    </source>
</evidence>
<reference evidence="3 4" key="1">
    <citation type="journal article" date="2017" name="PLoS Biol.">
        <title>The sea cucumber genome provides insights into morphological evolution and visceral regeneration.</title>
        <authorList>
            <person name="Zhang X."/>
            <person name="Sun L."/>
            <person name="Yuan J."/>
            <person name="Sun Y."/>
            <person name="Gao Y."/>
            <person name="Zhang L."/>
            <person name="Li S."/>
            <person name="Dai H."/>
            <person name="Hamel J.F."/>
            <person name="Liu C."/>
            <person name="Yu Y."/>
            <person name="Liu S."/>
            <person name="Lin W."/>
            <person name="Guo K."/>
            <person name="Jin S."/>
            <person name="Xu P."/>
            <person name="Storey K.B."/>
            <person name="Huan P."/>
            <person name="Zhang T."/>
            <person name="Zhou Y."/>
            <person name="Zhang J."/>
            <person name="Lin C."/>
            <person name="Li X."/>
            <person name="Xing L."/>
            <person name="Huo D."/>
            <person name="Sun M."/>
            <person name="Wang L."/>
            <person name="Mercier A."/>
            <person name="Li F."/>
            <person name="Yang H."/>
            <person name="Xiang J."/>
        </authorList>
    </citation>
    <scope>NUCLEOTIDE SEQUENCE [LARGE SCALE GENOMIC DNA]</scope>
    <source>
        <strain evidence="3">Shaxun</strain>
        <tissue evidence="3">Muscle</tissue>
    </source>
</reference>
<evidence type="ECO:0000259" key="1">
    <source>
        <dbReference type="PROSITE" id="PS50017"/>
    </source>
</evidence>
<dbReference type="GO" id="GO:0005042">
    <property type="term" value="F:netrin receptor activity"/>
    <property type="evidence" value="ECO:0007669"/>
    <property type="project" value="InterPro"/>
</dbReference>
<feature type="domain" description="Death" evidence="1">
    <location>
        <begin position="307"/>
        <end position="390"/>
    </location>
</feature>
<name>A0A2G8L1C4_STIJA</name>
<dbReference type="GO" id="GO:0016020">
    <property type="term" value="C:membrane"/>
    <property type="evidence" value="ECO:0007669"/>
    <property type="project" value="InterPro"/>
</dbReference>
<dbReference type="InterPro" id="IPR037936">
    <property type="entry name" value="UNC5A-D"/>
</dbReference>
<dbReference type="InterPro" id="IPR000488">
    <property type="entry name" value="Death_dom"/>
</dbReference>
<dbReference type="SUPFAM" id="SSF47986">
    <property type="entry name" value="DEATH domain"/>
    <property type="match status" value="1"/>
</dbReference>
<proteinExistence type="predicted"/>
<dbReference type="Gene3D" id="1.10.533.10">
    <property type="entry name" value="Death Domain, Fas"/>
    <property type="match status" value="1"/>
</dbReference>
<evidence type="ECO:0000313" key="4">
    <source>
        <dbReference type="Proteomes" id="UP000230750"/>
    </source>
</evidence>
<dbReference type="InterPro" id="IPR011029">
    <property type="entry name" value="DEATH-like_dom_sf"/>
</dbReference>
<dbReference type="PANTHER" id="PTHR12582:SF41">
    <property type="entry name" value="UNC5C-LIKE PROTEIN"/>
    <property type="match status" value="1"/>
</dbReference>
<evidence type="ECO:0008006" key="5">
    <source>
        <dbReference type="Google" id="ProtNLM"/>
    </source>
</evidence>